<dbReference type="HOGENOM" id="CLU_690399_0_0_5"/>
<sequence>MGQSTTTNPPTGTGGSGAHESSGNDGNEDFVPIGVWVCNWADIFPWLATGYRHSIDDTTEAEIMVKFRMMGQDFLTLNRLYRYAASIKMVIPQEPAFQDDGGKVCLQIADSFASAYASLSGAKPTGPAEYKSAAVTAHDECLGNDAKKIYEIWDQTPCLRSAELGLGYIKGGRSLQTHQQFNLGGSGSAVQWIPVSEITYYDDAQCTFDGSNFSAFAQFYKVLPLILPQSGKIIAFGEGGFIGGGSLVYWDRFLTIKCDGPDLAGRNTFCMRSGHREFGTDTHRGIISLAVATDTWPINFVEKGNYLESTVYNIRLYPIPLAAAKNIDWKGQSFSTNVKADENLTNKLEKLVQELQRSSVTWSWSSDQLSSDWNGEAPYLPTALRKEYFGLAKKPPLTP</sequence>
<dbReference type="OrthoDB" id="7069098at2"/>
<organism evidence="2 3">
    <name type="scientific">Methylobacterium nodulans (strain LMG 21967 / CNCM I-2342 / ORS 2060)</name>
    <dbReference type="NCBI Taxonomy" id="460265"/>
    <lineage>
        <taxon>Bacteria</taxon>
        <taxon>Pseudomonadati</taxon>
        <taxon>Pseudomonadota</taxon>
        <taxon>Alphaproteobacteria</taxon>
        <taxon>Hyphomicrobiales</taxon>
        <taxon>Methylobacteriaceae</taxon>
        <taxon>Methylobacterium</taxon>
    </lineage>
</organism>
<protein>
    <submittedName>
        <fullName evidence="2">Uncharacterized protein</fullName>
    </submittedName>
</protein>
<evidence type="ECO:0000313" key="3">
    <source>
        <dbReference type="Proteomes" id="UP000008207"/>
    </source>
</evidence>
<dbReference type="RefSeq" id="WP_015930084.1">
    <property type="nucleotide sequence ID" value="NC_011894.1"/>
</dbReference>
<dbReference type="KEGG" id="mno:Mnod_3514"/>
<dbReference type="eggNOG" id="ENOG502ZB5I">
    <property type="taxonomic scope" value="Bacteria"/>
</dbReference>
<keyword evidence="3" id="KW-1185">Reference proteome</keyword>
<proteinExistence type="predicted"/>
<dbReference type="EMBL" id="CP001349">
    <property type="protein sequence ID" value="ACL58424.1"/>
    <property type="molecule type" value="Genomic_DNA"/>
</dbReference>
<dbReference type="Proteomes" id="UP000008207">
    <property type="component" value="Chromosome"/>
</dbReference>
<reference evidence="2 3" key="1">
    <citation type="submission" date="2009-01" db="EMBL/GenBank/DDBJ databases">
        <title>Complete sequence of chromosome of Methylobacterium nodulans ORS 2060.</title>
        <authorList>
            <consortium name="US DOE Joint Genome Institute"/>
            <person name="Lucas S."/>
            <person name="Copeland A."/>
            <person name="Lapidus A."/>
            <person name="Glavina del Rio T."/>
            <person name="Dalin E."/>
            <person name="Tice H."/>
            <person name="Bruce D."/>
            <person name="Goodwin L."/>
            <person name="Pitluck S."/>
            <person name="Sims D."/>
            <person name="Brettin T."/>
            <person name="Detter J.C."/>
            <person name="Han C."/>
            <person name="Larimer F."/>
            <person name="Land M."/>
            <person name="Hauser L."/>
            <person name="Kyrpides N."/>
            <person name="Ivanova N."/>
            <person name="Marx C.J."/>
            <person name="Richardson P."/>
        </authorList>
    </citation>
    <scope>NUCLEOTIDE SEQUENCE [LARGE SCALE GENOMIC DNA]</scope>
    <source>
        <strain evidence="3">LMG 21967 / CNCM I-2342 / ORS 2060</strain>
    </source>
</reference>
<gene>
    <name evidence="2" type="ordered locus">Mnod_3514</name>
</gene>
<dbReference type="AlphaFoldDB" id="B8INQ8"/>
<evidence type="ECO:0000256" key="1">
    <source>
        <dbReference type="SAM" id="MobiDB-lite"/>
    </source>
</evidence>
<accession>B8INQ8</accession>
<dbReference type="STRING" id="460265.Mnod_3514"/>
<evidence type="ECO:0000313" key="2">
    <source>
        <dbReference type="EMBL" id="ACL58424.1"/>
    </source>
</evidence>
<name>B8INQ8_METNO</name>
<feature type="compositionally biased region" description="Low complexity" evidence="1">
    <location>
        <begin position="1"/>
        <end position="11"/>
    </location>
</feature>
<feature type="region of interest" description="Disordered" evidence="1">
    <location>
        <begin position="1"/>
        <end position="24"/>
    </location>
</feature>